<organism evidence="1 2">
    <name type="scientific">Neofusicoccum parvum</name>
    <dbReference type="NCBI Taxonomy" id="310453"/>
    <lineage>
        <taxon>Eukaryota</taxon>
        <taxon>Fungi</taxon>
        <taxon>Dikarya</taxon>
        <taxon>Ascomycota</taxon>
        <taxon>Pezizomycotina</taxon>
        <taxon>Dothideomycetes</taxon>
        <taxon>Dothideomycetes incertae sedis</taxon>
        <taxon>Botryosphaeriales</taxon>
        <taxon>Botryosphaeriaceae</taxon>
        <taxon>Neofusicoccum</taxon>
    </lineage>
</organism>
<evidence type="ECO:0000313" key="1">
    <source>
        <dbReference type="EMBL" id="GME35792.1"/>
    </source>
</evidence>
<evidence type="ECO:0000313" key="2">
    <source>
        <dbReference type="Proteomes" id="UP001165186"/>
    </source>
</evidence>
<accession>A0ACB5SDF2</accession>
<sequence>MSFLGRLFPSSSSSSPRPIPPPPAPEDEDERPSCPQDPPPPRMRLTLTPHPHVYGHPPRAGGTLLLPQAVAPVDLEFLGLPAIPADEVAPPSGPDAVYDEEAFCERLRLLGAEWWLGGEEERALACEDKRSRCGWRATGVVAVGFEGGVDAGGGVWVYRVSQVRERRVDGDGATARERMLEQSRRSVRVSAARTMEERCRVIGECGGEYFESVEAWRKVVLEEHVREGIIAPDRERLFLSFPDDEI</sequence>
<proteinExistence type="predicted"/>
<dbReference type="EMBL" id="BSXG01000278">
    <property type="protein sequence ID" value="GME35792.1"/>
    <property type="molecule type" value="Genomic_DNA"/>
</dbReference>
<name>A0ACB5SDF2_9PEZI</name>
<comment type="caution">
    <text evidence="1">The sequence shown here is derived from an EMBL/GenBank/DDBJ whole genome shotgun (WGS) entry which is preliminary data.</text>
</comment>
<gene>
    <name evidence="1" type="primary">g1446</name>
    <name evidence="1" type="ORF">NpPPO83_00001446</name>
</gene>
<dbReference type="Proteomes" id="UP001165186">
    <property type="component" value="Unassembled WGS sequence"/>
</dbReference>
<keyword evidence="2" id="KW-1185">Reference proteome</keyword>
<protein>
    <submittedName>
        <fullName evidence="1">Uncharacterized protein</fullName>
    </submittedName>
</protein>
<reference evidence="1" key="1">
    <citation type="submission" date="2024-09" db="EMBL/GenBank/DDBJ databases">
        <title>Draft Genome Sequences of Neofusicoccum parvum.</title>
        <authorList>
            <person name="Ashida A."/>
            <person name="Camagna M."/>
            <person name="Tanaka A."/>
            <person name="Takemoto D."/>
        </authorList>
    </citation>
    <scope>NUCLEOTIDE SEQUENCE</scope>
    <source>
        <strain evidence="1">PPO83</strain>
    </source>
</reference>